<proteinExistence type="predicted"/>
<dbReference type="AlphaFoldDB" id="A0A0K1Q2I1"/>
<gene>
    <name evidence="1" type="ORF">AKJ09_06684</name>
</gene>
<dbReference type="RefSeq" id="WP_146651384.1">
    <property type="nucleotide sequence ID" value="NZ_CP012333.1"/>
</dbReference>
<evidence type="ECO:0000313" key="1">
    <source>
        <dbReference type="EMBL" id="AKV00021.1"/>
    </source>
</evidence>
<reference evidence="1 2" key="1">
    <citation type="submission" date="2015-08" db="EMBL/GenBank/DDBJ databases">
        <authorList>
            <person name="Babu N.S."/>
            <person name="Beckwith C.J."/>
            <person name="Beseler K.G."/>
            <person name="Brison A."/>
            <person name="Carone J.V."/>
            <person name="Caskin T.P."/>
            <person name="Diamond M."/>
            <person name="Durham M.E."/>
            <person name="Foxe J.M."/>
            <person name="Go M."/>
            <person name="Henderson B.A."/>
            <person name="Jones I.B."/>
            <person name="McGettigan J.A."/>
            <person name="Micheletti S.J."/>
            <person name="Nasrallah M.E."/>
            <person name="Ortiz D."/>
            <person name="Piller C.R."/>
            <person name="Privatt S.R."/>
            <person name="Schneider S.L."/>
            <person name="Sharp S."/>
            <person name="Smith T.C."/>
            <person name="Stanton J.D."/>
            <person name="Ullery H.E."/>
            <person name="Wilson R.J."/>
            <person name="Serrano M.G."/>
            <person name="Buck G."/>
            <person name="Lee V."/>
            <person name="Wang Y."/>
            <person name="Carvalho R."/>
            <person name="Voegtly L."/>
            <person name="Shi R."/>
            <person name="Duckworth R."/>
            <person name="Johnson A."/>
            <person name="Loviza R."/>
            <person name="Walstead R."/>
            <person name="Shah Z."/>
            <person name="Kiflezghi M."/>
            <person name="Wade K."/>
            <person name="Ball S.L."/>
            <person name="Bradley K.W."/>
            <person name="Asai D.J."/>
            <person name="Bowman C.A."/>
            <person name="Russell D.A."/>
            <person name="Pope W.H."/>
            <person name="Jacobs-Sera D."/>
            <person name="Hendrix R.W."/>
            <person name="Hatfull G.F."/>
        </authorList>
    </citation>
    <scope>NUCLEOTIDE SEQUENCE [LARGE SCALE GENOMIC DNA]</scope>
    <source>
        <strain evidence="1 2">DSM 27648</strain>
    </source>
</reference>
<dbReference type="PATRIC" id="fig|1391654.3.peg.6778"/>
<protein>
    <recommendedName>
        <fullName evidence="3">Outer membrane lipoprotein BamD-like domain-containing protein</fullName>
    </recommendedName>
</protein>
<sequence>MNVDDKVPPMPDDVVDLLASVRALEAPPSDAAARLRARLVPPVVPPGGGGSVSAPSQVATLASWSRAPWWAVAAALIVGVGAGRLTAPAPKTIVQTVPVEIRSDVQLPAVAPEAPAPSEIQSATVTVGAIAALPSPAPSTVVARAATNAVMAEKSSGNLAAERRLLAVARTALGRSNGADAMASCDEHARQFPKGELAEEREAIAIQALVQSQRVDEARARANRFRQSYPKSILLPAVLASTEGER</sequence>
<accession>A0A0K1Q2I1</accession>
<dbReference type="OrthoDB" id="5526383at2"/>
<organism evidence="1 2">
    <name type="scientific">Labilithrix luteola</name>
    <dbReference type="NCBI Taxonomy" id="1391654"/>
    <lineage>
        <taxon>Bacteria</taxon>
        <taxon>Pseudomonadati</taxon>
        <taxon>Myxococcota</taxon>
        <taxon>Polyangia</taxon>
        <taxon>Polyangiales</taxon>
        <taxon>Labilitrichaceae</taxon>
        <taxon>Labilithrix</taxon>
    </lineage>
</organism>
<dbReference type="KEGG" id="llu:AKJ09_06684"/>
<dbReference type="STRING" id="1391654.AKJ09_06684"/>
<evidence type="ECO:0000313" key="2">
    <source>
        <dbReference type="Proteomes" id="UP000064967"/>
    </source>
</evidence>
<dbReference type="Proteomes" id="UP000064967">
    <property type="component" value="Chromosome"/>
</dbReference>
<name>A0A0K1Q2I1_9BACT</name>
<evidence type="ECO:0008006" key="3">
    <source>
        <dbReference type="Google" id="ProtNLM"/>
    </source>
</evidence>
<dbReference type="EMBL" id="CP012333">
    <property type="protein sequence ID" value="AKV00021.1"/>
    <property type="molecule type" value="Genomic_DNA"/>
</dbReference>
<keyword evidence="2" id="KW-1185">Reference proteome</keyword>